<dbReference type="EMBL" id="JAPRBD010000012">
    <property type="protein sequence ID" value="MCZ0690317.1"/>
    <property type="molecule type" value="Genomic_DNA"/>
</dbReference>
<proteinExistence type="predicted"/>
<dbReference type="InterPro" id="IPR050490">
    <property type="entry name" value="Bact_solute-bd_prot1"/>
</dbReference>
<dbReference type="RefSeq" id="WP_022037126.1">
    <property type="nucleotide sequence ID" value="NZ_BAABXV010000001.1"/>
</dbReference>
<dbReference type="InterPro" id="IPR006059">
    <property type="entry name" value="SBP"/>
</dbReference>
<dbReference type="AlphaFoldDB" id="A0A2N5NG78"/>
<keyword evidence="1" id="KW-0732">Signal</keyword>
<dbReference type="SUPFAM" id="SSF53850">
    <property type="entry name" value="Periplasmic binding protein-like II"/>
    <property type="match status" value="1"/>
</dbReference>
<protein>
    <submittedName>
        <fullName evidence="4">ABC transporter substrate-binding protein</fullName>
    </submittedName>
</protein>
<name>A0A2N5NG78_MEDGN</name>
<evidence type="ECO:0000313" key="7">
    <source>
        <dbReference type="Proteomes" id="UP000235093"/>
    </source>
</evidence>
<dbReference type="EMBL" id="NIHM01000016">
    <property type="protein sequence ID" value="PLT53791.1"/>
    <property type="molecule type" value="Genomic_DNA"/>
</dbReference>
<feature type="signal peptide" evidence="1">
    <location>
        <begin position="1"/>
        <end position="21"/>
    </location>
</feature>
<dbReference type="Proteomes" id="UP000234849">
    <property type="component" value="Unassembled WGS sequence"/>
</dbReference>
<gene>
    <name evidence="4" type="ORF">CDL18_11330</name>
    <name evidence="5" type="ORF">CDL23_10945</name>
    <name evidence="3" type="ORF">OZZ16_10415</name>
    <name evidence="2" type="ORF">OZZ17_09385</name>
</gene>
<dbReference type="PANTHER" id="PTHR43649">
    <property type="entry name" value="ARABINOSE-BINDING PROTEIN-RELATED"/>
    <property type="match status" value="1"/>
</dbReference>
<evidence type="ECO:0000313" key="5">
    <source>
        <dbReference type="EMBL" id="PLT73784.1"/>
    </source>
</evidence>
<dbReference type="Gene3D" id="3.40.190.10">
    <property type="entry name" value="Periplasmic binding protein-like II"/>
    <property type="match status" value="1"/>
</dbReference>
<dbReference type="Proteomes" id="UP001079535">
    <property type="component" value="Unassembled WGS sequence"/>
</dbReference>
<sequence>MKKKRMLALLLTVAMAGTMLAGCGRSDGKEDEKGKNQAKSEGKVYYLNFKPEQADDWVKLAETYTDETGVQVDVQTAASGTYESQLKSEMAKEEAPTLFQVNGPVGLASWKDYCYDLSDSQIYKDISSDAYVLKEGDEVKGIAYVVETYGIIYNKAILNQYFELSDAAVKSVDEINNFETLKKVADGIQKHKDELGVKGAFTSAGMDSSSDWRFKTHLANLPIYYEYKDEGITSTDAIKGTYLENYKNIWDLYITDSTCEPSMISSKTAEDASSEFALGEAVFYQNGTWAYNDIKDMEVADEDMGMLPIYIGAKGEEEQGLCTGSENYWCVNKNASEEDIQATLDFLQWVVESDEGRDMLANTMGFVTPFTTFEDYLPSNPLVQANEEYNKAGKTPVSWNFTTMPSENWKNNVGSALLEYAQGTGKWDAVETAFVDGWATEYQAAHAE</sequence>
<dbReference type="Proteomes" id="UP001076974">
    <property type="component" value="Unassembled WGS sequence"/>
</dbReference>
<dbReference type="EMBL" id="JAPRAY010000011">
    <property type="protein sequence ID" value="MCZ0667759.1"/>
    <property type="molecule type" value="Genomic_DNA"/>
</dbReference>
<evidence type="ECO:0000313" key="2">
    <source>
        <dbReference type="EMBL" id="MCZ0667759.1"/>
    </source>
</evidence>
<evidence type="ECO:0000256" key="1">
    <source>
        <dbReference type="SAM" id="SignalP"/>
    </source>
</evidence>
<reference evidence="6 7" key="1">
    <citation type="journal article" date="2017" name="Genome Med.">
        <title>A novel Ruminococcus gnavus clade enriched in inflammatory bowel disease patients.</title>
        <authorList>
            <person name="Hall A.B."/>
            <person name="Yassour M."/>
            <person name="Sauk J."/>
            <person name="Garner A."/>
            <person name="Jiang X."/>
            <person name="Arthur T."/>
            <person name="Lagoudas G.K."/>
            <person name="Vatanen T."/>
            <person name="Fornelos N."/>
            <person name="Wilson R."/>
            <person name="Bertha M."/>
            <person name="Cohen M."/>
            <person name="Garber J."/>
            <person name="Khalili H."/>
            <person name="Gevers D."/>
            <person name="Ananthakrishnan A.N."/>
            <person name="Kugathasan S."/>
            <person name="Lander E.S."/>
            <person name="Blainey P."/>
            <person name="Vlamakis H."/>
            <person name="Xavier R.J."/>
            <person name="Huttenhower C."/>
        </authorList>
    </citation>
    <scope>NUCLEOTIDE SEQUENCE [LARGE SCALE GENOMIC DNA]</scope>
    <source>
        <strain evidence="4 6">RJX1118</strain>
        <strain evidence="5 7">RJX1125</strain>
    </source>
</reference>
<organism evidence="4 6">
    <name type="scientific">Mediterraneibacter gnavus</name>
    <name type="common">Ruminococcus gnavus</name>
    <dbReference type="NCBI Taxonomy" id="33038"/>
    <lineage>
        <taxon>Bacteria</taxon>
        <taxon>Bacillati</taxon>
        <taxon>Bacillota</taxon>
        <taxon>Clostridia</taxon>
        <taxon>Lachnospirales</taxon>
        <taxon>Lachnospiraceae</taxon>
        <taxon>Mediterraneibacter</taxon>
    </lineage>
</organism>
<feature type="chain" id="PRO_5043159395" evidence="1">
    <location>
        <begin position="22"/>
        <end position="448"/>
    </location>
</feature>
<evidence type="ECO:0000313" key="3">
    <source>
        <dbReference type="EMBL" id="MCZ0690317.1"/>
    </source>
</evidence>
<accession>A0A2N5NG78</accession>
<reference evidence="2" key="2">
    <citation type="submission" date="2022-11" db="EMBL/GenBank/DDBJ databases">
        <title>Temperate bacteriophages infecting mucin-degrading bacterium Ruminococcus gnavus from the human gut.</title>
        <authorList>
            <person name="Buttimer C."/>
        </authorList>
    </citation>
    <scope>NUCLEOTIDE SEQUENCE</scope>
    <source>
        <strain evidence="2">CCUG 49994</strain>
        <strain evidence="3">CCUG 52279</strain>
    </source>
</reference>
<dbReference type="Pfam" id="PF13416">
    <property type="entry name" value="SBP_bac_8"/>
    <property type="match status" value="1"/>
</dbReference>
<dbReference type="PROSITE" id="PS51257">
    <property type="entry name" value="PROKAR_LIPOPROTEIN"/>
    <property type="match status" value="1"/>
</dbReference>
<dbReference type="EMBL" id="NIHT01000016">
    <property type="protein sequence ID" value="PLT73784.1"/>
    <property type="molecule type" value="Genomic_DNA"/>
</dbReference>
<comment type="caution">
    <text evidence="4">The sequence shown here is derived from an EMBL/GenBank/DDBJ whole genome shotgun (WGS) entry which is preliminary data.</text>
</comment>
<evidence type="ECO:0000313" key="4">
    <source>
        <dbReference type="EMBL" id="PLT53791.1"/>
    </source>
</evidence>
<evidence type="ECO:0000313" key="6">
    <source>
        <dbReference type="Proteomes" id="UP000234849"/>
    </source>
</evidence>
<dbReference type="Proteomes" id="UP000235093">
    <property type="component" value="Unassembled WGS sequence"/>
</dbReference>